<gene>
    <name evidence="4" type="ORF">HER31_10270</name>
</gene>
<dbReference type="EMBL" id="CP051180">
    <property type="protein sequence ID" value="QIZ77230.1"/>
    <property type="molecule type" value="Genomic_DNA"/>
</dbReference>
<keyword evidence="2" id="KW-0472">Membrane</keyword>
<evidence type="ECO:0000313" key="5">
    <source>
        <dbReference type="Proteomes" id="UP000501602"/>
    </source>
</evidence>
<dbReference type="KEGG" id="fes:HER31_10270"/>
<dbReference type="AlphaFoldDB" id="A0A6H1UF55"/>
<evidence type="ECO:0000256" key="2">
    <source>
        <dbReference type="SAM" id="Phobius"/>
    </source>
</evidence>
<keyword evidence="2" id="KW-1133">Transmembrane helix</keyword>
<dbReference type="Pfam" id="PF13584">
    <property type="entry name" value="BatD"/>
    <property type="match status" value="3"/>
</dbReference>
<feature type="region of interest" description="Disordered" evidence="1">
    <location>
        <begin position="528"/>
        <end position="550"/>
    </location>
</feature>
<feature type="transmembrane region" description="Helical" evidence="2">
    <location>
        <begin position="410"/>
        <end position="430"/>
    </location>
</feature>
<dbReference type="InterPro" id="IPR057699">
    <property type="entry name" value="DUF7939"/>
</dbReference>
<evidence type="ECO:0000259" key="3">
    <source>
        <dbReference type="Pfam" id="PF25607"/>
    </source>
</evidence>
<dbReference type="PANTHER" id="PTHR40940:SF1">
    <property type="entry name" value="PROTEIN BATD"/>
    <property type="match status" value="1"/>
</dbReference>
<evidence type="ECO:0000313" key="4">
    <source>
        <dbReference type="EMBL" id="QIZ77230.1"/>
    </source>
</evidence>
<protein>
    <submittedName>
        <fullName evidence="4">Protein BatD</fullName>
    </submittedName>
</protein>
<accession>A0A6H1UF55</accession>
<dbReference type="Pfam" id="PF25607">
    <property type="entry name" value="DUF7939"/>
    <property type="match status" value="1"/>
</dbReference>
<sequence length="550" mass="60471">MVIGNIGRRLLPFLLLFLISPSWGFTKLVASIEKNPVIVGQSFGMQITADDSINDQLDLTPLEQDFIIYRSRVSQRTEVINFDMKRQTVWTLELRARREGKITIPALTLNGINSDPINLTAIPLQDIPNTPDQPVRIETTVSATEVWLGQPIAITARLIMAAELQRGNLEAPDHPDVQIQQQGEDSNTTEIIDGVRVQVITRQYVAIPQRSGEIDLGSLSFNGDLMVSTGRPDLFSRGRAVNFSASSAPITLKVNAQPAHYQGQWLVADLATLRLDPLEQTEYEVGQPVTLTLRLTAMGAVAESLPQIAIPEIDNLRSYPDKPERQGGFQQGKLLARMSQTVALVPQQPGTYTIPEIRVPWWNARSNKQEFAVAPAQTITVVPSSTTTAPAPVIATPVTATTVQSAALQLWQGLTALFALLWLLTLIWGWRRSAPPQISTPNQAATLAANHNSALLQACRKNQAAVVINLLPRWASERHQQPLTLAEVAKVYPQLEPHIDALQRSRFSPMQQQWNGAELANAINQCDQQKATNSQSSLPALNPASTIVNN</sequence>
<keyword evidence="5" id="KW-1185">Reference proteome</keyword>
<dbReference type="InterPro" id="IPR025738">
    <property type="entry name" value="BatD"/>
</dbReference>
<reference evidence="4 5" key="1">
    <citation type="submission" date="2020-04" db="EMBL/GenBank/DDBJ databases">
        <title>Ferrimonas sp. S7 isolated from sea water.</title>
        <authorList>
            <person name="Bae S.S."/>
            <person name="Baek K."/>
        </authorList>
    </citation>
    <scope>NUCLEOTIDE SEQUENCE [LARGE SCALE GENOMIC DNA]</scope>
    <source>
        <strain evidence="4 5">S7</strain>
    </source>
</reference>
<feature type="domain" description="DUF7939" evidence="3">
    <location>
        <begin position="451"/>
        <end position="529"/>
    </location>
</feature>
<name>A0A6H1UF55_9GAMM</name>
<organism evidence="4 5">
    <name type="scientific">Ferrimonas lipolytica</name>
    <dbReference type="NCBI Taxonomy" id="2724191"/>
    <lineage>
        <taxon>Bacteria</taxon>
        <taxon>Pseudomonadati</taxon>
        <taxon>Pseudomonadota</taxon>
        <taxon>Gammaproteobacteria</taxon>
        <taxon>Alteromonadales</taxon>
        <taxon>Ferrimonadaceae</taxon>
        <taxon>Ferrimonas</taxon>
    </lineage>
</organism>
<keyword evidence="2" id="KW-0812">Transmembrane</keyword>
<dbReference type="Proteomes" id="UP000501602">
    <property type="component" value="Chromosome"/>
</dbReference>
<evidence type="ECO:0000256" key="1">
    <source>
        <dbReference type="SAM" id="MobiDB-lite"/>
    </source>
</evidence>
<dbReference type="RefSeq" id="WP_168660491.1">
    <property type="nucleotide sequence ID" value="NZ_CP051180.1"/>
</dbReference>
<proteinExistence type="predicted"/>
<dbReference type="PANTHER" id="PTHR40940">
    <property type="entry name" value="PROTEIN BATD-RELATED"/>
    <property type="match status" value="1"/>
</dbReference>